<accession>A0A0F9F0W0</accession>
<feature type="region of interest" description="Disordered" evidence="1">
    <location>
        <begin position="75"/>
        <end position="94"/>
    </location>
</feature>
<evidence type="ECO:0000313" key="2">
    <source>
        <dbReference type="EMBL" id="KKL50875.1"/>
    </source>
</evidence>
<reference evidence="2" key="1">
    <citation type="journal article" date="2015" name="Nature">
        <title>Complex archaea that bridge the gap between prokaryotes and eukaryotes.</title>
        <authorList>
            <person name="Spang A."/>
            <person name="Saw J.H."/>
            <person name="Jorgensen S.L."/>
            <person name="Zaremba-Niedzwiedzka K."/>
            <person name="Martijn J."/>
            <person name="Lind A.E."/>
            <person name="van Eijk R."/>
            <person name="Schleper C."/>
            <person name="Guy L."/>
            <person name="Ettema T.J."/>
        </authorList>
    </citation>
    <scope>NUCLEOTIDE SEQUENCE</scope>
</reference>
<gene>
    <name evidence="2" type="ORF">LCGC14_2301140</name>
</gene>
<comment type="caution">
    <text evidence="2">The sequence shown here is derived from an EMBL/GenBank/DDBJ whole genome shotgun (WGS) entry which is preliminary data.</text>
</comment>
<name>A0A0F9F0W0_9ZZZZ</name>
<organism evidence="2">
    <name type="scientific">marine sediment metagenome</name>
    <dbReference type="NCBI Taxonomy" id="412755"/>
    <lineage>
        <taxon>unclassified sequences</taxon>
        <taxon>metagenomes</taxon>
        <taxon>ecological metagenomes</taxon>
    </lineage>
</organism>
<sequence length="125" mass="14235">MMGKKSLFNEKYDSYNKDGNSLDNQINKAVKPMFKEWAEKGYSLREISHIALQTIMTLECENILIKAIKTRKEEHIDKKKHRKNVEPSETNQSDSLYPQCAGCNVDDEGGAACYDCPNSTDNKNV</sequence>
<proteinExistence type="predicted"/>
<protein>
    <submittedName>
        <fullName evidence="2">Uncharacterized protein</fullName>
    </submittedName>
</protein>
<dbReference type="AlphaFoldDB" id="A0A0F9F0W0"/>
<evidence type="ECO:0000256" key="1">
    <source>
        <dbReference type="SAM" id="MobiDB-lite"/>
    </source>
</evidence>
<dbReference type="EMBL" id="LAZR01032443">
    <property type="protein sequence ID" value="KKL50875.1"/>
    <property type="molecule type" value="Genomic_DNA"/>
</dbReference>